<name>A0A081RVX9_PHOTE</name>
<dbReference type="Proteomes" id="UP000028002">
    <property type="component" value="Unassembled WGS sequence"/>
</dbReference>
<dbReference type="RefSeq" id="WP_036839554.1">
    <property type="nucleotide sequence ID" value="NZ_CAWLUD010000040.1"/>
</dbReference>
<organism evidence="1 2">
    <name type="scientific">Photorhabdus temperata subsp. temperata Meg1</name>
    <dbReference type="NCBI Taxonomy" id="1393735"/>
    <lineage>
        <taxon>Bacteria</taxon>
        <taxon>Pseudomonadati</taxon>
        <taxon>Pseudomonadota</taxon>
        <taxon>Gammaproteobacteria</taxon>
        <taxon>Enterobacterales</taxon>
        <taxon>Morganellaceae</taxon>
        <taxon>Photorhabdus</taxon>
    </lineage>
</organism>
<dbReference type="EMBL" id="JGVH01000040">
    <property type="protein sequence ID" value="KER02832.1"/>
    <property type="molecule type" value="Genomic_DNA"/>
</dbReference>
<reference evidence="1 2" key="1">
    <citation type="submission" date="2014-03" db="EMBL/GenBank/DDBJ databases">
        <title>Draft Genome of Photorhabdus temperata Meg1.</title>
        <authorList>
            <person name="Hurst S.G.IV."/>
            <person name="Morris K."/>
            <person name="Thomas K."/>
            <person name="Tisa L.S."/>
        </authorList>
    </citation>
    <scope>NUCLEOTIDE SEQUENCE [LARGE SCALE GENOMIC DNA]</scope>
    <source>
        <strain evidence="1 2">Meg1</strain>
    </source>
</reference>
<sequence length="219" mass="24512">MTKGTIICLCDITGIFAEPWLNDGYSALLIDPQHNKSSTENHTAGGTVTKVANVIDSAESWHAIRNVKNPVFVAGFPPCTDVAVSGARWFKDKREKDPAFQIKAALVAEQCKNIGNMLNVPWFFENPVSVFSSIFGKPDYTFHPYYFNEYEKNDNYTKKTCLWAGNGFVMPEPRMTLRLGEPDDRIHKAPPGKGKERANFRSATPRGFSTAVYIANRQV</sequence>
<proteinExistence type="predicted"/>
<dbReference type="AlphaFoldDB" id="A0A081RVX9"/>
<protein>
    <submittedName>
        <fullName evidence="1">Uncharacterized protein</fullName>
    </submittedName>
</protein>
<gene>
    <name evidence="1" type="ORF">MEG1DRAFT_02561</name>
</gene>
<dbReference type="PATRIC" id="fig|1393735.3.peg.2617"/>
<evidence type="ECO:0000313" key="1">
    <source>
        <dbReference type="EMBL" id="KER02832.1"/>
    </source>
</evidence>
<accession>A0A081RVX9</accession>
<comment type="caution">
    <text evidence="1">The sequence shown here is derived from an EMBL/GenBank/DDBJ whole genome shotgun (WGS) entry which is preliminary data.</text>
</comment>
<evidence type="ECO:0000313" key="2">
    <source>
        <dbReference type="Proteomes" id="UP000028002"/>
    </source>
</evidence>